<dbReference type="GO" id="GO:0003677">
    <property type="term" value="F:DNA binding"/>
    <property type="evidence" value="ECO:0007669"/>
    <property type="project" value="UniProtKB-UniRule"/>
</dbReference>
<dbReference type="InterPro" id="IPR050090">
    <property type="entry name" value="Tyrosine_recombinase_XerCD"/>
</dbReference>
<dbReference type="InterPro" id="IPR010998">
    <property type="entry name" value="Integrase_recombinase_N"/>
</dbReference>
<sequence>MGQIRTRTETNTLYFDFQYKKMRCREQTMLPNTPINHKKLSVVMTKIEAEIASGKFDYARYFPNSPMLNRLQEINTVVVQPIVSADIPVIPTTPYFKDFAAQWFDELRPTWRSSTAKGYQAYIDNRLNPYFGEIMVGCIGKADILKFRSMIAKSANGKLKPKTINKFLKLFKMIIDEAAIRYDFNTPYRGIKPLKEDKVHIEPFTVEEVNKIISHVRADWRAYLIVRFFTGMRTGEIDGLKWKYVDFDKRQILVRETHSYGQWEYTKNDGSQREIEMNQLVYDALMAHKQAQGGLYECVFVTRDGQPISNSNFLHRVWTPLLAYLGIPYRRPYETRHTSATLWLGAGENPTWIAKQMGHSNTEMLFTVYTRYVPNLTRQDGSAMERLIAASIQITPPTSGIALSPDRVATEVHHWDQLLTSDEVAQHG</sequence>
<evidence type="ECO:0000313" key="7">
    <source>
        <dbReference type="EMBL" id="BBP00787.1"/>
    </source>
</evidence>
<dbReference type="PROSITE" id="PS51900">
    <property type="entry name" value="CB"/>
    <property type="match status" value="1"/>
</dbReference>
<dbReference type="InterPro" id="IPR013762">
    <property type="entry name" value="Integrase-like_cat_sf"/>
</dbReference>
<dbReference type="InterPro" id="IPR004107">
    <property type="entry name" value="Integrase_SAM-like_N"/>
</dbReference>
<accession>A0A809SDR5</accession>
<evidence type="ECO:0000313" key="8">
    <source>
        <dbReference type="Proteomes" id="UP000463939"/>
    </source>
</evidence>
<dbReference type="GO" id="GO:0006310">
    <property type="term" value="P:DNA recombination"/>
    <property type="evidence" value="ECO:0007669"/>
    <property type="project" value="UniProtKB-KW"/>
</dbReference>
<reference evidence="8" key="1">
    <citation type="submission" date="2019-11" db="EMBL/GenBank/DDBJ databases">
        <title>Isolation and characterization of a novel species in the genus Sulfuriferula.</title>
        <authorList>
            <person name="Mochizuki J."/>
            <person name="Kojima H."/>
            <person name="Fukui M."/>
        </authorList>
    </citation>
    <scope>NUCLEOTIDE SEQUENCE [LARGE SCALE GENOMIC DNA]</scope>
    <source>
        <strain evidence="8">SGTM</strain>
    </source>
</reference>
<evidence type="ECO:0000256" key="3">
    <source>
        <dbReference type="ARBA" id="ARBA00023172"/>
    </source>
</evidence>
<dbReference type="EMBL" id="AP021881">
    <property type="protein sequence ID" value="BBP00787.1"/>
    <property type="molecule type" value="Genomic_DNA"/>
</dbReference>
<dbReference type="PROSITE" id="PS51898">
    <property type="entry name" value="TYR_RECOMBINASE"/>
    <property type="match status" value="1"/>
</dbReference>
<dbReference type="SUPFAM" id="SSF56349">
    <property type="entry name" value="DNA breaking-rejoining enzymes"/>
    <property type="match status" value="1"/>
</dbReference>
<dbReference type="GO" id="GO:0015074">
    <property type="term" value="P:DNA integration"/>
    <property type="evidence" value="ECO:0007669"/>
    <property type="project" value="UniProtKB-KW"/>
</dbReference>
<dbReference type="InterPro" id="IPR044068">
    <property type="entry name" value="CB"/>
</dbReference>
<dbReference type="InterPro" id="IPR011010">
    <property type="entry name" value="DNA_brk_join_enz"/>
</dbReference>
<evidence type="ECO:0000259" key="5">
    <source>
        <dbReference type="PROSITE" id="PS51898"/>
    </source>
</evidence>
<dbReference type="Gene3D" id="1.10.443.10">
    <property type="entry name" value="Intergrase catalytic core"/>
    <property type="match status" value="1"/>
</dbReference>
<dbReference type="PANTHER" id="PTHR30349:SF36">
    <property type="entry name" value="PROPHAGE INTEGRASE INTR-RELATED"/>
    <property type="match status" value="1"/>
</dbReference>
<dbReference type="CDD" id="cd01189">
    <property type="entry name" value="INT_ICEBs1_C_like"/>
    <property type="match status" value="1"/>
</dbReference>
<keyword evidence="3" id="KW-0233">DNA recombination</keyword>
<evidence type="ECO:0000256" key="4">
    <source>
        <dbReference type="PROSITE-ProRule" id="PRU01248"/>
    </source>
</evidence>
<protein>
    <submittedName>
        <fullName evidence="7">Integrase</fullName>
    </submittedName>
</protein>
<evidence type="ECO:0000259" key="6">
    <source>
        <dbReference type="PROSITE" id="PS51900"/>
    </source>
</evidence>
<dbReference type="Proteomes" id="UP000463939">
    <property type="component" value="Chromosome"/>
</dbReference>
<dbReference type="InterPro" id="IPR022000">
    <property type="entry name" value="Min27-like_integrase_DNA_bind"/>
</dbReference>
<dbReference type="KEGG" id="sniv:SFSGTM_14950"/>
<keyword evidence="8" id="KW-1185">Reference proteome</keyword>
<dbReference type="AlphaFoldDB" id="A0A809SDR5"/>
<dbReference type="PANTHER" id="PTHR30349">
    <property type="entry name" value="PHAGE INTEGRASE-RELATED"/>
    <property type="match status" value="1"/>
</dbReference>
<feature type="domain" description="Tyr recombinase" evidence="5">
    <location>
        <begin position="199"/>
        <end position="384"/>
    </location>
</feature>
<name>A0A809SDR5_9PROT</name>
<dbReference type="Pfam" id="PF14659">
    <property type="entry name" value="Phage_int_SAM_3"/>
    <property type="match status" value="1"/>
</dbReference>
<dbReference type="Gene3D" id="1.10.150.130">
    <property type="match status" value="1"/>
</dbReference>
<keyword evidence="1" id="KW-0229">DNA integration</keyword>
<evidence type="ECO:0000256" key="1">
    <source>
        <dbReference type="ARBA" id="ARBA00022908"/>
    </source>
</evidence>
<organism evidence="7 8">
    <name type="scientific">Sulfuriferula nivalis</name>
    <dbReference type="NCBI Taxonomy" id="2675298"/>
    <lineage>
        <taxon>Bacteria</taxon>
        <taxon>Pseudomonadati</taxon>
        <taxon>Pseudomonadota</taxon>
        <taxon>Betaproteobacteria</taxon>
        <taxon>Nitrosomonadales</taxon>
        <taxon>Sulfuricellaceae</taxon>
        <taxon>Sulfuriferula</taxon>
    </lineage>
</organism>
<keyword evidence="2 4" id="KW-0238">DNA-binding</keyword>
<feature type="domain" description="Core-binding (CB)" evidence="6">
    <location>
        <begin position="94"/>
        <end position="179"/>
    </location>
</feature>
<dbReference type="InterPro" id="IPR002104">
    <property type="entry name" value="Integrase_catalytic"/>
</dbReference>
<evidence type="ECO:0000256" key="2">
    <source>
        <dbReference type="ARBA" id="ARBA00023125"/>
    </source>
</evidence>
<proteinExistence type="predicted"/>
<dbReference type="Pfam" id="PF12167">
    <property type="entry name" value="Arm-DNA-bind_2"/>
    <property type="match status" value="1"/>
</dbReference>
<dbReference type="Pfam" id="PF00589">
    <property type="entry name" value="Phage_integrase"/>
    <property type="match status" value="1"/>
</dbReference>
<gene>
    <name evidence="7" type="ORF">SFSGTM_14950</name>
</gene>
<dbReference type="RefSeq" id="WP_162086245.1">
    <property type="nucleotide sequence ID" value="NZ_AP021881.1"/>
</dbReference>